<dbReference type="EMBL" id="HBHU01005128">
    <property type="protein sequence ID" value="CAE0016956.1"/>
    <property type="molecule type" value="Transcribed_RNA"/>
</dbReference>
<sequence length="790" mass="89699">MSDLLKSVTSHVSAVDKWRKNVSAILEAVERHRRLFLTRVAFEDEQWPLKMKLPTKLVDVERLDDEAEHFTKQTQEFEKLQRLNGSTRKWVHAFEEWEALAESGSGIDVDTAMKFVLGGVTIGVDNPCLGRVKLTVRSVIWSKRAILMVNAEGMRIPLRQWQRQIEEGVKLNSENQGMTELLSREAEYMKTMKDFQKAFDPSSDGLTLSSLESYQRKLDKLCIFETDEELQARLAEEEEENVEEAEGGDGQGAEAKEKVIHSLNLDKRIADLRLWEARLANFMAQGHPEAMSFTLDHVRELKSKFEEGFYSKIAYGKEMDAVNLCLENAKIWYNACKDDLIKPNRLRALQSSDPNFSCEKELNQSLNTVHQTVDFVDRILSVIGSAGEAEEENVAFKTKSAEIVSSHLEYCICQKRIAKRGNSLECVLCGSRFHSKCMHGTFGSHTLCEDDVARLGQWAERVDKVCPFCLAEFGILGPLWKLQKAYATLSSCHATKCPTVRVLNDLVTSARCIPCTLPPCSKAISILRKLEDLEKKVALMSSSNSRLYMTAFKYVVALEVNLDIKEVVDKTTSESTFTGSALKAQMFNMLYYPHFHKRIWTLLSDKLGGRKYQLDFLRQVIEESKHFTFGNVGSIVSTLQRFESEACEWISTADVIIGNKAYPLEAAQAHLSKAEHLRVDVSEILEDLKYRCTLYCICKTPYDADRAMIECESCQQWFHFDCVGLNPEEMGSAQWKCMACVRAATEAQLHQQQHQQHQQQHQQHQQSLDHHRSVGDSNGGSGATEVILIE</sequence>
<evidence type="ECO:0000313" key="7">
    <source>
        <dbReference type="EMBL" id="CAE0016956.1"/>
    </source>
</evidence>
<dbReference type="PROSITE" id="PS01359">
    <property type="entry name" value="ZF_PHD_1"/>
    <property type="match status" value="1"/>
</dbReference>
<feature type="compositionally biased region" description="Acidic residues" evidence="5">
    <location>
        <begin position="236"/>
        <end position="247"/>
    </location>
</feature>
<evidence type="ECO:0000256" key="3">
    <source>
        <dbReference type="ARBA" id="ARBA00022833"/>
    </source>
</evidence>
<keyword evidence="2 4" id="KW-0863">Zinc-finger</keyword>
<dbReference type="InterPro" id="IPR011011">
    <property type="entry name" value="Znf_FYVE_PHD"/>
</dbReference>
<keyword evidence="3" id="KW-0862">Zinc</keyword>
<accession>A0A7S3E222</accession>
<dbReference type="AlphaFoldDB" id="A0A7S3E222"/>
<dbReference type="Gene3D" id="3.30.40.10">
    <property type="entry name" value="Zinc/RING finger domain, C3HC4 (zinc finger)"/>
    <property type="match status" value="1"/>
</dbReference>
<evidence type="ECO:0000256" key="4">
    <source>
        <dbReference type="PROSITE-ProRule" id="PRU00146"/>
    </source>
</evidence>
<dbReference type="InterPro" id="IPR019786">
    <property type="entry name" value="Zinc_finger_PHD-type_CS"/>
</dbReference>
<evidence type="ECO:0000256" key="1">
    <source>
        <dbReference type="ARBA" id="ARBA00022723"/>
    </source>
</evidence>
<dbReference type="PANTHER" id="PTHR46364">
    <property type="entry name" value="OS08G0421900 PROTEIN"/>
    <property type="match status" value="1"/>
</dbReference>
<feature type="compositionally biased region" description="Low complexity" evidence="5">
    <location>
        <begin position="751"/>
        <end position="766"/>
    </location>
</feature>
<dbReference type="PROSITE" id="PS50016">
    <property type="entry name" value="ZF_PHD_2"/>
    <property type="match status" value="1"/>
</dbReference>
<dbReference type="Pfam" id="PF00628">
    <property type="entry name" value="PHD"/>
    <property type="match status" value="1"/>
</dbReference>
<feature type="region of interest" description="Disordered" evidence="5">
    <location>
        <begin position="751"/>
        <end position="785"/>
    </location>
</feature>
<dbReference type="SUPFAM" id="SSF57903">
    <property type="entry name" value="FYVE/PHD zinc finger"/>
    <property type="match status" value="1"/>
</dbReference>
<protein>
    <recommendedName>
        <fullName evidence="6">PHD-type domain-containing protein</fullName>
    </recommendedName>
</protein>
<gene>
    <name evidence="7" type="ORF">CLAU1311_LOCUS3309</name>
</gene>
<dbReference type="SMART" id="SM00249">
    <property type="entry name" value="PHD"/>
    <property type="match status" value="2"/>
</dbReference>
<evidence type="ECO:0000256" key="2">
    <source>
        <dbReference type="ARBA" id="ARBA00022771"/>
    </source>
</evidence>
<dbReference type="InterPro" id="IPR019787">
    <property type="entry name" value="Znf_PHD-finger"/>
</dbReference>
<dbReference type="GO" id="GO:0008270">
    <property type="term" value="F:zinc ion binding"/>
    <property type="evidence" value="ECO:0007669"/>
    <property type="project" value="UniProtKB-KW"/>
</dbReference>
<feature type="domain" description="PHD-type" evidence="6">
    <location>
        <begin position="693"/>
        <end position="743"/>
    </location>
</feature>
<organism evidence="7">
    <name type="scientific">Chloropicon laureae</name>
    <dbReference type="NCBI Taxonomy" id="464258"/>
    <lineage>
        <taxon>Eukaryota</taxon>
        <taxon>Viridiplantae</taxon>
        <taxon>Chlorophyta</taxon>
        <taxon>Chloropicophyceae</taxon>
        <taxon>Chloropicales</taxon>
        <taxon>Chloropicaceae</taxon>
        <taxon>Chloropicon</taxon>
    </lineage>
</organism>
<feature type="region of interest" description="Disordered" evidence="5">
    <location>
        <begin position="236"/>
        <end position="255"/>
    </location>
</feature>
<proteinExistence type="predicted"/>
<reference evidence="7" key="1">
    <citation type="submission" date="2021-01" db="EMBL/GenBank/DDBJ databases">
        <authorList>
            <person name="Corre E."/>
            <person name="Pelletier E."/>
            <person name="Niang G."/>
            <person name="Scheremetjew M."/>
            <person name="Finn R."/>
            <person name="Kale V."/>
            <person name="Holt S."/>
            <person name="Cochrane G."/>
            <person name="Meng A."/>
            <person name="Brown T."/>
            <person name="Cohen L."/>
        </authorList>
    </citation>
    <scope>NUCLEOTIDE SEQUENCE</scope>
    <source>
        <strain evidence="7">RCC856</strain>
    </source>
</reference>
<dbReference type="InterPro" id="IPR013083">
    <property type="entry name" value="Znf_RING/FYVE/PHD"/>
</dbReference>
<keyword evidence="1" id="KW-0479">Metal-binding</keyword>
<dbReference type="InterPro" id="IPR001965">
    <property type="entry name" value="Znf_PHD"/>
</dbReference>
<evidence type="ECO:0000256" key="5">
    <source>
        <dbReference type="SAM" id="MobiDB-lite"/>
    </source>
</evidence>
<name>A0A7S3E222_9CHLO</name>
<evidence type="ECO:0000259" key="6">
    <source>
        <dbReference type="PROSITE" id="PS50016"/>
    </source>
</evidence>